<keyword evidence="2" id="KW-0808">Transferase</keyword>
<dbReference type="PANTHER" id="PTHR12526">
    <property type="entry name" value="GLYCOSYLTRANSFERASE"/>
    <property type="match status" value="1"/>
</dbReference>
<reference evidence="4 5" key="1">
    <citation type="journal article" date="2020" name="Microorganisms">
        <title>Osmotic Adaptation and Compatible Solute Biosynthesis of Phototrophic Bacteria as Revealed from Genome Analyses.</title>
        <authorList>
            <person name="Imhoff J.F."/>
            <person name="Rahn T."/>
            <person name="Kunzel S."/>
            <person name="Keller A."/>
            <person name="Neulinger S.C."/>
        </authorList>
    </citation>
    <scope>NUCLEOTIDE SEQUENCE [LARGE SCALE GENOMIC DNA]</scope>
    <source>
        <strain evidence="4 5">DSM 9895</strain>
    </source>
</reference>
<gene>
    <name evidence="4" type="ORF">CKO28_15640</name>
</gene>
<dbReference type="Pfam" id="PF13692">
    <property type="entry name" value="Glyco_trans_1_4"/>
    <property type="match status" value="1"/>
</dbReference>
<sequence length="378" mass="40634">MQVCLFVGTLSIGGAERQVLVLANALVGRGHTVDLITFYDASPRALGIEIDPRVRLTGLNGPARTSVVGRCLQLMAAPARLRRLVRARGPDRVYSMLHLCNLVAWLATRGREREKLVWGYRASNMRLNWKRRVPERLCRLVSGSVPLMIANSETGRRHALDVAGWRPRRSVVVPNGIDTGVYRPRPEAGAAIRAELGLAQDALVVGTVGRIDPMKGHEIFLKAAVELVRAGHAWTFVIVGGGCADRTANLRAQAEELGLKDRMHFTGVRSDTPALYSAMDIYCSASAYGEGFPNVIAEAMACGTPCVVTNIGDSAAIVDGLGKVVPPNDPIGLRDALSELAAQSAQCNAGSLRRHIEKHFSVDALVATTVAALRGPID</sequence>
<evidence type="ECO:0000313" key="4">
    <source>
        <dbReference type="EMBL" id="MBK1669471.1"/>
    </source>
</evidence>
<organism evidence="4 5">
    <name type="scientific">Rhodovibrio sodomensis</name>
    <dbReference type="NCBI Taxonomy" id="1088"/>
    <lineage>
        <taxon>Bacteria</taxon>
        <taxon>Pseudomonadati</taxon>
        <taxon>Pseudomonadota</taxon>
        <taxon>Alphaproteobacteria</taxon>
        <taxon>Rhodospirillales</taxon>
        <taxon>Rhodovibrionaceae</taxon>
        <taxon>Rhodovibrio</taxon>
    </lineage>
</organism>
<dbReference type="EMBL" id="NRRL01000050">
    <property type="protein sequence ID" value="MBK1669471.1"/>
    <property type="molecule type" value="Genomic_DNA"/>
</dbReference>
<feature type="domain" description="Glycosyltransferase subfamily 4-like N-terminal" evidence="3">
    <location>
        <begin position="12"/>
        <end position="179"/>
    </location>
</feature>
<accession>A0ABS1DHH4</accession>
<dbReference type="RefSeq" id="WP_200341803.1">
    <property type="nucleotide sequence ID" value="NZ_NRRL01000050.1"/>
</dbReference>
<evidence type="ECO:0000256" key="1">
    <source>
        <dbReference type="ARBA" id="ARBA00022676"/>
    </source>
</evidence>
<dbReference type="PANTHER" id="PTHR12526:SF510">
    <property type="entry name" value="D-INOSITOL 3-PHOSPHATE GLYCOSYLTRANSFERASE"/>
    <property type="match status" value="1"/>
</dbReference>
<dbReference type="Pfam" id="PF13439">
    <property type="entry name" value="Glyco_transf_4"/>
    <property type="match status" value="1"/>
</dbReference>
<proteinExistence type="predicted"/>
<keyword evidence="5" id="KW-1185">Reference proteome</keyword>
<keyword evidence="1" id="KW-0328">Glycosyltransferase</keyword>
<name>A0ABS1DHH4_9PROT</name>
<evidence type="ECO:0000259" key="3">
    <source>
        <dbReference type="Pfam" id="PF13439"/>
    </source>
</evidence>
<dbReference type="Gene3D" id="3.40.50.2000">
    <property type="entry name" value="Glycogen Phosphorylase B"/>
    <property type="match status" value="2"/>
</dbReference>
<evidence type="ECO:0000313" key="5">
    <source>
        <dbReference type="Proteomes" id="UP001296873"/>
    </source>
</evidence>
<dbReference type="InterPro" id="IPR028098">
    <property type="entry name" value="Glyco_trans_4-like_N"/>
</dbReference>
<protein>
    <recommendedName>
        <fullName evidence="3">Glycosyltransferase subfamily 4-like N-terminal domain-containing protein</fullName>
    </recommendedName>
</protein>
<evidence type="ECO:0000256" key="2">
    <source>
        <dbReference type="ARBA" id="ARBA00022679"/>
    </source>
</evidence>
<comment type="caution">
    <text evidence="4">The sequence shown here is derived from an EMBL/GenBank/DDBJ whole genome shotgun (WGS) entry which is preliminary data.</text>
</comment>
<dbReference type="SUPFAM" id="SSF53756">
    <property type="entry name" value="UDP-Glycosyltransferase/glycogen phosphorylase"/>
    <property type="match status" value="1"/>
</dbReference>
<dbReference type="Proteomes" id="UP001296873">
    <property type="component" value="Unassembled WGS sequence"/>
</dbReference>